<organism evidence="1">
    <name type="scientific">Siphoviridae sp. ctkJH11</name>
    <dbReference type="NCBI Taxonomy" id="2825641"/>
    <lineage>
        <taxon>Viruses</taxon>
        <taxon>Duplodnaviria</taxon>
        <taxon>Heunggongvirae</taxon>
        <taxon>Uroviricota</taxon>
        <taxon>Caudoviricetes</taxon>
    </lineage>
</organism>
<name>A0A8S5PR49_9CAUD</name>
<proteinExistence type="predicted"/>
<dbReference type="EMBL" id="BK015484">
    <property type="protein sequence ID" value="DAE09248.1"/>
    <property type="molecule type" value="Genomic_DNA"/>
</dbReference>
<evidence type="ECO:0000313" key="1">
    <source>
        <dbReference type="EMBL" id="DAE09248.1"/>
    </source>
</evidence>
<accession>A0A8S5PR49</accession>
<protein>
    <submittedName>
        <fullName evidence="1">Uncharacterized protein</fullName>
    </submittedName>
</protein>
<reference evidence="1" key="1">
    <citation type="journal article" date="2021" name="Proc. Natl. Acad. Sci. U.S.A.">
        <title>A Catalog of Tens of Thousands of Viruses from Human Metagenomes Reveals Hidden Associations with Chronic Diseases.</title>
        <authorList>
            <person name="Tisza M.J."/>
            <person name="Buck C.B."/>
        </authorList>
    </citation>
    <scope>NUCLEOTIDE SEQUENCE</scope>
    <source>
        <strain evidence="1">CtkJH11</strain>
    </source>
</reference>
<sequence length="51" mass="6273">MGMQMGYSENEIAHMYFGKWCDLFTEYKKIHNMRMERMIFEEKKVTSMLDL</sequence>